<dbReference type="Proteomes" id="UP000636709">
    <property type="component" value="Unassembled WGS sequence"/>
</dbReference>
<evidence type="ECO:0000313" key="4">
    <source>
        <dbReference type="Proteomes" id="UP000636709"/>
    </source>
</evidence>
<comment type="caution">
    <text evidence="3">The sequence shown here is derived from an EMBL/GenBank/DDBJ whole genome shotgun (WGS) entry which is preliminary data.</text>
</comment>
<sequence length="157" mass="16555">MSATTARAKRPAGIIGLHGPRPQPLSLPSSATARPSKRPRGGAPGPVIVYEHTPKVIHVRPDEFKALVQRLTGRPHHHQQQQRVEPPATETTTTSSSTSAQEEEAGDTLVLTLGKQEAPALLPSPGGGGLAAGDFLFSPSSFLFSPTTMQAIQELIS</sequence>
<feature type="region of interest" description="Disordered" evidence="1">
    <location>
        <begin position="1"/>
        <end position="48"/>
    </location>
</feature>
<reference evidence="3" key="1">
    <citation type="submission" date="2020-07" db="EMBL/GenBank/DDBJ databases">
        <title>Genome sequence and genetic diversity analysis of an under-domesticated orphan crop, white fonio (Digitaria exilis).</title>
        <authorList>
            <person name="Bennetzen J.L."/>
            <person name="Chen S."/>
            <person name="Ma X."/>
            <person name="Wang X."/>
            <person name="Yssel A.E.J."/>
            <person name="Chaluvadi S.R."/>
            <person name="Johnson M."/>
            <person name="Gangashetty P."/>
            <person name="Hamidou F."/>
            <person name="Sanogo M.D."/>
            <person name="Zwaenepoel A."/>
            <person name="Wallace J."/>
            <person name="Van De Peer Y."/>
            <person name="Van Deynze A."/>
        </authorList>
    </citation>
    <scope>NUCLEOTIDE SEQUENCE</scope>
    <source>
        <tissue evidence="3">Leaves</tissue>
    </source>
</reference>
<feature type="compositionally biased region" description="Low complexity" evidence="1">
    <location>
        <begin position="88"/>
        <end position="100"/>
    </location>
</feature>
<evidence type="ECO:0000313" key="3">
    <source>
        <dbReference type="EMBL" id="KAF8714136.1"/>
    </source>
</evidence>
<dbReference type="GO" id="GO:0005634">
    <property type="term" value="C:nucleus"/>
    <property type="evidence" value="ECO:0007669"/>
    <property type="project" value="TreeGrafter"/>
</dbReference>
<feature type="domain" description="VQ" evidence="2">
    <location>
        <begin position="52"/>
        <end position="77"/>
    </location>
</feature>
<evidence type="ECO:0000259" key="2">
    <source>
        <dbReference type="Pfam" id="PF05678"/>
    </source>
</evidence>
<dbReference type="AlphaFoldDB" id="A0A835ET72"/>
<organism evidence="3 4">
    <name type="scientific">Digitaria exilis</name>
    <dbReference type="NCBI Taxonomy" id="1010633"/>
    <lineage>
        <taxon>Eukaryota</taxon>
        <taxon>Viridiplantae</taxon>
        <taxon>Streptophyta</taxon>
        <taxon>Embryophyta</taxon>
        <taxon>Tracheophyta</taxon>
        <taxon>Spermatophyta</taxon>
        <taxon>Magnoliopsida</taxon>
        <taxon>Liliopsida</taxon>
        <taxon>Poales</taxon>
        <taxon>Poaceae</taxon>
        <taxon>PACMAD clade</taxon>
        <taxon>Panicoideae</taxon>
        <taxon>Panicodae</taxon>
        <taxon>Paniceae</taxon>
        <taxon>Anthephorinae</taxon>
        <taxon>Digitaria</taxon>
    </lineage>
</organism>
<feature type="region of interest" description="Disordered" evidence="1">
    <location>
        <begin position="70"/>
        <end position="107"/>
    </location>
</feature>
<dbReference type="PANTHER" id="PTHR33143:SF53">
    <property type="entry name" value="OS07G0161900 PROTEIN"/>
    <property type="match status" value="1"/>
</dbReference>
<name>A0A835ET72_9POAL</name>
<dbReference type="InterPro" id="IPR039607">
    <property type="entry name" value="VQ_8/17/18/20/21/25"/>
</dbReference>
<proteinExistence type="predicted"/>
<dbReference type="OrthoDB" id="1518325at2759"/>
<accession>A0A835ET72</accession>
<gene>
    <name evidence="3" type="ORF">HU200_028145</name>
</gene>
<evidence type="ECO:0000256" key="1">
    <source>
        <dbReference type="SAM" id="MobiDB-lite"/>
    </source>
</evidence>
<protein>
    <recommendedName>
        <fullName evidence="2">VQ domain-containing protein</fullName>
    </recommendedName>
</protein>
<dbReference type="Pfam" id="PF05678">
    <property type="entry name" value="VQ"/>
    <property type="match status" value="1"/>
</dbReference>
<keyword evidence="4" id="KW-1185">Reference proteome</keyword>
<dbReference type="PANTHER" id="PTHR33143">
    <property type="entry name" value="F16F4.1 PROTEIN-RELATED"/>
    <property type="match status" value="1"/>
</dbReference>
<dbReference type="EMBL" id="JACEFO010001739">
    <property type="protein sequence ID" value="KAF8714136.1"/>
    <property type="molecule type" value="Genomic_DNA"/>
</dbReference>
<dbReference type="InterPro" id="IPR008889">
    <property type="entry name" value="VQ"/>
</dbReference>